<protein>
    <recommendedName>
        <fullName evidence="1">LYC1 C-terminal domain-containing protein</fullName>
    </recommendedName>
</protein>
<dbReference type="PANTHER" id="PTHR34815">
    <property type="entry name" value="LYSINE ACETYLTRANSFERASE"/>
    <property type="match status" value="1"/>
</dbReference>
<comment type="caution">
    <text evidence="2">The sequence shown here is derived from an EMBL/GenBank/DDBJ whole genome shotgun (WGS) entry which is preliminary data.</text>
</comment>
<dbReference type="EMBL" id="JBEFKJ010000009">
    <property type="protein sequence ID" value="KAL2044403.1"/>
    <property type="molecule type" value="Genomic_DNA"/>
</dbReference>
<dbReference type="Pfam" id="PF22998">
    <property type="entry name" value="GNAT_LYC1-like"/>
    <property type="match status" value="1"/>
</dbReference>
<sequence length="396" mass="44906">MRSLKSDLPPSNSHTLALLHPTPDEKLFIWNLNGQSWRGRLSLPAYLRRETYLENQDFTKDGGITFWILVDTTAQPNLRPILASCESLRKRALIAKGDGQVEEVISHGIGSVFCNPEFRGRGYAQRMIEELGKKLDTWQQVGNMMTSFTVLYSDIGKMFYSRRGWHAFPSSHIALPPVYGQDAACLPAMATQPLYTADLAKLCALDEKMLREELCRPTESERKIRVALIPDVKTMVWHHAREEFAAKEMLATVPDIKGAYIKTSAGDHMWCIWTRTFGSDEASNTLHILRFMIEGERLVRSSETKPIVLEPSNQEKVQAGAALLQAAQLEASKWDMRNVEVWNPSPLIVLAAREIKPAVQVIRRDESSIASLRWHGVDPEERSKVDWVANEKYGWC</sequence>
<proteinExistence type="predicted"/>
<keyword evidence="3" id="KW-1185">Reference proteome</keyword>
<accession>A0ABR4AH37</accession>
<feature type="domain" description="LYC1 C-terminal" evidence="1">
    <location>
        <begin position="189"/>
        <end position="396"/>
    </location>
</feature>
<dbReference type="InterPro" id="IPR055100">
    <property type="entry name" value="GNAT_LYC1-like"/>
</dbReference>
<gene>
    <name evidence="2" type="ORF">N7G274_003108</name>
</gene>
<dbReference type="Proteomes" id="UP001590950">
    <property type="component" value="Unassembled WGS sequence"/>
</dbReference>
<dbReference type="PANTHER" id="PTHR34815:SF4">
    <property type="entry name" value="N-ACETYLTRANSFERASE DOMAIN-CONTAINING PROTEIN"/>
    <property type="match status" value="1"/>
</dbReference>
<dbReference type="SUPFAM" id="SSF55729">
    <property type="entry name" value="Acyl-CoA N-acyltransferases (Nat)"/>
    <property type="match status" value="1"/>
</dbReference>
<reference evidence="2 3" key="1">
    <citation type="submission" date="2024-09" db="EMBL/GenBank/DDBJ databases">
        <title>Rethinking Asexuality: The Enigmatic Case of Functional Sexual Genes in Lepraria (Stereocaulaceae).</title>
        <authorList>
            <person name="Doellman M."/>
            <person name="Sun Y."/>
            <person name="Barcenas-Pena A."/>
            <person name="Lumbsch H.T."/>
            <person name="Grewe F."/>
        </authorList>
    </citation>
    <scope>NUCLEOTIDE SEQUENCE [LARGE SCALE GENOMIC DNA]</scope>
    <source>
        <strain evidence="2 3">Mercado 3170</strain>
    </source>
</reference>
<evidence type="ECO:0000313" key="2">
    <source>
        <dbReference type="EMBL" id="KAL2044403.1"/>
    </source>
</evidence>
<dbReference type="Gene3D" id="3.40.630.30">
    <property type="match status" value="1"/>
</dbReference>
<dbReference type="InterPro" id="IPR016181">
    <property type="entry name" value="Acyl_CoA_acyltransferase"/>
</dbReference>
<name>A0ABR4AH37_9LECA</name>
<dbReference type="InterPro" id="IPR053013">
    <property type="entry name" value="LAT"/>
</dbReference>
<evidence type="ECO:0000313" key="3">
    <source>
        <dbReference type="Proteomes" id="UP001590950"/>
    </source>
</evidence>
<organism evidence="2 3">
    <name type="scientific">Stereocaulon virgatum</name>
    <dbReference type="NCBI Taxonomy" id="373712"/>
    <lineage>
        <taxon>Eukaryota</taxon>
        <taxon>Fungi</taxon>
        <taxon>Dikarya</taxon>
        <taxon>Ascomycota</taxon>
        <taxon>Pezizomycotina</taxon>
        <taxon>Lecanoromycetes</taxon>
        <taxon>OSLEUM clade</taxon>
        <taxon>Lecanoromycetidae</taxon>
        <taxon>Lecanorales</taxon>
        <taxon>Lecanorineae</taxon>
        <taxon>Stereocaulaceae</taxon>
        <taxon>Stereocaulon</taxon>
    </lineage>
</organism>
<evidence type="ECO:0000259" key="1">
    <source>
        <dbReference type="Pfam" id="PF22998"/>
    </source>
</evidence>